<evidence type="ECO:0000256" key="5">
    <source>
        <dbReference type="RuleBase" id="RU003476"/>
    </source>
</evidence>
<name>A0A3Q8WSF4_9ACTO</name>
<dbReference type="EMBL" id="CP034438">
    <property type="protein sequence ID" value="AZN29193.1"/>
    <property type="molecule type" value="Genomic_DNA"/>
</dbReference>
<dbReference type="InterPro" id="IPR020084">
    <property type="entry name" value="NUDIX_hydrolase_CS"/>
</dbReference>
<dbReference type="Proteomes" id="UP000270021">
    <property type="component" value="Chromosome"/>
</dbReference>
<dbReference type="PANTHER" id="PTHR43046">
    <property type="entry name" value="GDP-MANNOSE MANNOSYL HYDROLASE"/>
    <property type="match status" value="1"/>
</dbReference>
<dbReference type="AlphaFoldDB" id="A0A3Q8WSF4"/>
<dbReference type="RefSeq" id="WP_126038503.1">
    <property type="nucleotide sequence ID" value="NZ_CP034438.1"/>
</dbReference>
<comment type="similarity">
    <text evidence="2 5">Belongs to the Nudix hydrolase family.</text>
</comment>
<accession>A0A3Q8WSF4</accession>
<evidence type="ECO:0000313" key="8">
    <source>
        <dbReference type="Proteomes" id="UP000270021"/>
    </source>
</evidence>
<reference evidence="7 8" key="1">
    <citation type="submission" date="2018-12" db="EMBL/GenBank/DDBJ databases">
        <title>Complete genome sequence of Flaviflexus salsibiostraticola KCTC 33148.</title>
        <authorList>
            <person name="Bae J.-W."/>
        </authorList>
    </citation>
    <scope>NUCLEOTIDE SEQUENCE [LARGE SCALE GENOMIC DNA]</scope>
    <source>
        <strain evidence="7 8">KCTC 33148</strain>
    </source>
</reference>
<dbReference type="PROSITE" id="PS00893">
    <property type="entry name" value="NUDIX_BOX"/>
    <property type="match status" value="1"/>
</dbReference>
<keyword evidence="4" id="KW-0460">Magnesium</keyword>
<dbReference type="GO" id="GO:0016787">
    <property type="term" value="F:hydrolase activity"/>
    <property type="evidence" value="ECO:0007669"/>
    <property type="project" value="UniProtKB-KW"/>
</dbReference>
<evidence type="ECO:0000256" key="1">
    <source>
        <dbReference type="ARBA" id="ARBA00001946"/>
    </source>
</evidence>
<comment type="cofactor">
    <cofactor evidence="1">
        <name>Mg(2+)</name>
        <dbReference type="ChEBI" id="CHEBI:18420"/>
    </cofactor>
</comment>
<evidence type="ECO:0000256" key="3">
    <source>
        <dbReference type="ARBA" id="ARBA00022801"/>
    </source>
</evidence>
<keyword evidence="3 5" id="KW-0378">Hydrolase</keyword>
<feature type="domain" description="Nudix hydrolase" evidence="6">
    <location>
        <begin position="15"/>
        <end position="166"/>
    </location>
</feature>
<proteinExistence type="inferred from homology"/>
<dbReference type="Gene3D" id="3.90.79.10">
    <property type="entry name" value="Nucleoside Triphosphate Pyrophosphohydrolase"/>
    <property type="match status" value="1"/>
</dbReference>
<dbReference type="PROSITE" id="PS51462">
    <property type="entry name" value="NUDIX"/>
    <property type="match status" value="1"/>
</dbReference>
<dbReference type="PRINTS" id="PR00502">
    <property type="entry name" value="NUDIXFAMILY"/>
</dbReference>
<evidence type="ECO:0000259" key="6">
    <source>
        <dbReference type="PROSITE" id="PS51462"/>
    </source>
</evidence>
<dbReference type="InterPro" id="IPR000086">
    <property type="entry name" value="NUDIX_hydrolase_dom"/>
</dbReference>
<evidence type="ECO:0000256" key="4">
    <source>
        <dbReference type="ARBA" id="ARBA00022842"/>
    </source>
</evidence>
<sequence>MSGDDEWTLGPDGLLERTAARIVMFDPSGRLFLLRGHDSEDPDHTWWFTPGGGLDVGEDPHVGAARELFEETGLVVDPGRLVGPVLERTAVFRFTYQNRRQFEEFFLLHVDEHEAHAVGSWNQDNLTELERDVLDEVAWWTVDEIERAQGNGTHIYPIAIARLARSWWGGWDGTLSRINEP</sequence>
<dbReference type="OrthoDB" id="9804442at2"/>
<protein>
    <submittedName>
        <fullName evidence="7">NUDIX domain-containing protein</fullName>
    </submittedName>
</protein>
<organism evidence="7 8">
    <name type="scientific">Flaviflexus salsibiostraticola</name>
    <dbReference type="NCBI Taxonomy" id="1282737"/>
    <lineage>
        <taxon>Bacteria</taxon>
        <taxon>Bacillati</taxon>
        <taxon>Actinomycetota</taxon>
        <taxon>Actinomycetes</taxon>
        <taxon>Actinomycetales</taxon>
        <taxon>Actinomycetaceae</taxon>
        <taxon>Flaviflexus</taxon>
    </lineage>
</organism>
<dbReference type="InterPro" id="IPR020476">
    <property type="entry name" value="Nudix_hydrolase"/>
</dbReference>
<dbReference type="PANTHER" id="PTHR43046:SF12">
    <property type="entry name" value="GDP-MANNOSE MANNOSYL HYDROLASE"/>
    <property type="match status" value="1"/>
</dbReference>
<dbReference type="SUPFAM" id="SSF55811">
    <property type="entry name" value="Nudix"/>
    <property type="match status" value="1"/>
</dbReference>
<dbReference type="CDD" id="cd04685">
    <property type="entry name" value="NUDIX_Hydrolase"/>
    <property type="match status" value="1"/>
</dbReference>
<evidence type="ECO:0000256" key="2">
    <source>
        <dbReference type="ARBA" id="ARBA00005582"/>
    </source>
</evidence>
<evidence type="ECO:0000313" key="7">
    <source>
        <dbReference type="EMBL" id="AZN29193.1"/>
    </source>
</evidence>
<dbReference type="KEGG" id="fsl:EJO69_01940"/>
<keyword evidence="8" id="KW-1185">Reference proteome</keyword>
<dbReference type="InterPro" id="IPR015797">
    <property type="entry name" value="NUDIX_hydrolase-like_dom_sf"/>
</dbReference>
<dbReference type="Pfam" id="PF00293">
    <property type="entry name" value="NUDIX"/>
    <property type="match status" value="1"/>
</dbReference>
<gene>
    <name evidence="7" type="ORF">EJO69_01940</name>
</gene>